<reference evidence="1" key="1">
    <citation type="submission" date="2020-11" db="EMBL/GenBank/DDBJ databases">
        <authorList>
            <person name="Tran Van P."/>
        </authorList>
    </citation>
    <scope>NUCLEOTIDE SEQUENCE</scope>
</reference>
<sequence length="71" mass="7772">MAPELDKSNGTELVKYTNTSLHDSIKNILGAIPKKVSSSISRNTESNVSIGYISSIREKFEKLSQNSKTGK</sequence>
<proteinExistence type="predicted"/>
<dbReference type="AlphaFoldDB" id="A0A7R9M0U4"/>
<dbReference type="Proteomes" id="UP000728032">
    <property type="component" value="Unassembled WGS sequence"/>
</dbReference>
<accession>A0A7R9M0U4</accession>
<organism evidence="1">
    <name type="scientific">Oppiella nova</name>
    <dbReference type="NCBI Taxonomy" id="334625"/>
    <lineage>
        <taxon>Eukaryota</taxon>
        <taxon>Metazoa</taxon>
        <taxon>Ecdysozoa</taxon>
        <taxon>Arthropoda</taxon>
        <taxon>Chelicerata</taxon>
        <taxon>Arachnida</taxon>
        <taxon>Acari</taxon>
        <taxon>Acariformes</taxon>
        <taxon>Sarcoptiformes</taxon>
        <taxon>Oribatida</taxon>
        <taxon>Brachypylina</taxon>
        <taxon>Oppioidea</taxon>
        <taxon>Oppiidae</taxon>
        <taxon>Oppiella</taxon>
    </lineage>
</organism>
<keyword evidence="2" id="KW-1185">Reference proteome</keyword>
<protein>
    <submittedName>
        <fullName evidence="1">Uncharacterized protein</fullName>
    </submittedName>
</protein>
<dbReference type="EMBL" id="CAJPVJ010004721">
    <property type="protein sequence ID" value="CAG2168854.1"/>
    <property type="molecule type" value="Genomic_DNA"/>
</dbReference>
<name>A0A7R9M0U4_9ACAR</name>
<gene>
    <name evidence="1" type="ORF">ONB1V03_LOCUS8338</name>
</gene>
<evidence type="ECO:0000313" key="1">
    <source>
        <dbReference type="EMBL" id="CAD7651517.1"/>
    </source>
</evidence>
<dbReference type="EMBL" id="OC919546">
    <property type="protein sequence ID" value="CAD7651517.1"/>
    <property type="molecule type" value="Genomic_DNA"/>
</dbReference>
<evidence type="ECO:0000313" key="2">
    <source>
        <dbReference type="Proteomes" id="UP000728032"/>
    </source>
</evidence>